<keyword evidence="2" id="KW-1003">Cell membrane</keyword>
<protein>
    <recommendedName>
        <fullName evidence="8">Biopolymer transport protein ExbD/TolR</fullName>
    </recommendedName>
</protein>
<keyword evidence="3 6" id="KW-0812">Transmembrane</keyword>
<evidence type="ECO:0000256" key="5">
    <source>
        <dbReference type="ARBA" id="ARBA00023136"/>
    </source>
</evidence>
<dbReference type="AlphaFoldDB" id="A0A0F9V1Z1"/>
<evidence type="ECO:0000256" key="1">
    <source>
        <dbReference type="ARBA" id="ARBA00004162"/>
    </source>
</evidence>
<dbReference type="InterPro" id="IPR003400">
    <property type="entry name" value="ExbD"/>
</dbReference>
<evidence type="ECO:0000256" key="2">
    <source>
        <dbReference type="ARBA" id="ARBA00022475"/>
    </source>
</evidence>
<organism evidence="7">
    <name type="scientific">marine sediment metagenome</name>
    <dbReference type="NCBI Taxonomy" id="412755"/>
    <lineage>
        <taxon>unclassified sequences</taxon>
        <taxon>metagenomes</taxon>
        <taxon>ecological metagenomes</taxon>
    </lineage>
</organism>
<evidence type="ECO:0000256" key="4">
    <source>
        <dbReference type="ARBA" id="ARBA00022989"/>
    </source>
</evidence>
<name>A0A0F9V1Z1_9ZZZZ</name>
<dbReference type="Pfam" id="PF02472">
    <property type="entry name" value="ExbD"/>
    <property type="match status" value="1"/>
</dbReference>
<evidence type="ECO:0008006" key="8">
    <source>
        <dbReference type="Google" id="ProtNLM"/>
    </source>
</evidence>
<evidence type="ECO:0000313" key="7">
    <source>
        <dbReference type="EMBL" id="KKN59878.1"/>
    </source>
</evidence>
<feature type="transmembrane region" description="Helical" evidence="6">
    <location>
        <begin position="23"/>
        <end position="44"/>
    </location>
</feature>
<evidence type="ECO:0000256" key="6">
    <source>
        <dbReference type="SAM" id="Phobius"/>
    </source>
</evidence>
<sequence>MTELAPPPSTSGTSLMDRVERALLPLINLVFLLLMFFIVAGQLADDALPDLPATPPGTQQHSPRADLLVDAKGNWRIRGETLDEQALLQQLPKPDAQNPLKIAAAGTIAMADLERLFRTLEQGGYKEILLLTEPET</sequence>
<keyword evidence="4 6" id="KW-1133">Transmembrane helix</keyword>
<dbReference type="GO" id="GO:0022857">
    <property type="term" value="F:transmembrane transporter activity"/>
    <property type="evidence" value="ECO:0007669"/>
    <property type="project" value="InterPro"/>
</dbReference>
<evidence type="ECO:0000256" key="3">
    <source>
        <dbReference type="ARBA" id="ARBA00022692"/>
    </source>
</evidence>
<reference evidence="7" key="1">
    <citation type="journal article" date="2015" name="Nature">
        <title>Complex archaea that bridge the gap between prokaryotes and eukaryotes.</title>
        <authorList>
            <person name="Spang A."/>
            <person name="Saw J.H."/>
            <person name="Jorgensen S.L."/>
            <person name="Zaremba-Niedzwiedzka K."/>
            <person name="Martijn J."/>
            <person name="Lind A.E."/>
            <person name="van Eijk R."/>
            <person name="Schleper C."/>
            <person name="Guy L."/>
            <person name="Ettema T.J."/>
        </authorList>
    </citation>
    <scope>NUCLEOTIDE SEQUENCE</scope>
</reference>
<comment type="caution">
    <text evidence="7">The sequence shown here is derived from an EMBL/GenBank/DDBJ whole genome shotgun (WGS) entry which is preliminary data.</text>
</comment>
<proteinExistence type="predicted"/>
<dbReference type="GO" id="GO:0005886">
    <property type="term" value="C:plasma membrane"/>
    <property type="evidence" value="ECO:0007669"/>
    <property type="project" value="UniProtKB-SubCell"/>
</dbReference>
<gene>
    <name evidence="7" type="ORF">LCGC14_0537550</name>
</gene>
<accession>A0A0F9V1Z1</accession>
<keyword evidence="5 6" id="KW-0472">Membrane</keyword>
<dbReference type="EMBL" id="LAZR01000712">
    <property type="protein sequence ID" value="KKN59878.1"/>
    <property type="molecule type" value="Genomic_DNA"/>
</dbReference>
<comment type="subcellular location">
    <subcellularLocation>
        <location evidence="1">Cell membrane</location>
        <topology evidence="1">Single-pass membrane protein</topology>
    </subcellularLocation>
</comment>